<dbReference type="EC" id="5.2.1.8" evidence="5"/>
<comment type="caution">
    <text evidence="8">The sequence shown here is derived from an EMBL/GenBank/DDBJ whole genome shotgun (WGS) entry which is preliminary data.</text>
</comment>
<dbReference type="EMBL" id="PHFL01000007">
    <property type="protein sequence ID" value="RFM25256.1"/>
    <property type="molecule type" value="Genomic_DNA"/>
</dbReference>
<evidence type="ECO:0000256" key="1">
    <source>
        <dbReference type="ARBA" id="ARBA00002388"/>
    </source>
</evidence>
<dbReference type="InterPro" id="IPR029000">
    <property type="entry name" value="Cyclophilin-like_dom_sf"/>
</dbReference>
<dbReference type="Pfam" id="PF00160">
    <property type="entry name" value="Pro_isomerase"/>
    <property type="match status" value="1"/>
</dbReference>
<accession>A0A395M3E0</accession>
<dbReference type="Proteomes" id="UP000266389">
    <property type="component" value="Unassembled WGS sequence"/>
</dbReference>
<comment type="similarity">
    <text evidence="2 5">Belongs to the cyclophilin-type PPIase family.</text>
</comment>
<evidence type="ECO:0000256" key="3">
    <source>
        <dbReference type="ARBA" id="ARBA00023110"/>
    </source>
</evidence>
<feature type="region of interest" description="Disordered" evidence="6">
    <location>
        <begin position="1"/>
        <end position="20"/>
    </location>
</feature>
<evidence type="ECO:0000313" key="9">
    <source>
        <dbReference type="Proteomes" id="UP000266389"/>
    </source>
</evidence>
<organism evidence="8 9">
    <name type="scientific">Candidatus Thermochlorobacter aerophilus</name>
    <dbReference type="NCBI Taxonomy" id="1868324"/>
    <lineage>
        <taxon>Bacteria</taxon>
        <taxon>Pseudomonadati</taxon>
        <taxon>Chlorobiota</taxon>
        <taxon>Chlorobiia</taxon>
        <taxon>Chlorobiales</taxon>
        <taxon>Candidatus Thermochlorobacteriaceae</taxon>
        <taxon>Candidatus Thermochlorobacter</taxon>
    </lineage>
</organism>
<evidence type="ECO:0000256" key="5">
    <source>
        <dbReference type="RuleBase" id="RU363019"/>
    </source>
</evidence>
<keyword evidence="3 5" id="KW-0697">Rotamase</keyword>
<name>A0A395M3E0_9BACT</name>
<sequence>MGCVKRGVPNSAQSDSLKTSTRSKYLVETAKGTFIIELFDDTPAHKRNFEMLVERGYYNDLAFHRVVPELIVQAGDSRFRSVPNPSLDSLDNRTLPAEIKHSHFRGTVAAARKDDKENPQRASSASQFYINLNDNRFYDGNYTVFGRVIAGMETLDKIAKVERDANNVPLERVWIKIYPYDEK</sequence>
<dbReference type="InterPro" id="IPR002130">
    <property type="entry name" value="Cyclophilin-type_PPIase_dom"/>
</dbReference>
<evidence type="ECO:0000259" key="7">
    <source>
        <dbReference type="PROSITE" id="PS50072"/>
    </source>
</evidence>
<evidence type="ECO:0000256" key="6">
    <source>
        <dbReference type="SAM" id="MobiDB-lite"/>
    </source>
</evidence>
<evidence type="ECO:0000256" key="2">
    <source>
        <dbReference type="ARBA" id="ARBA00007365"/>
    </source>
</evidence>
<dbReference type="PRINTS" id="PR00153">
    <property type="entry name" value="CSAPPISMRASE"/>
</dbReference>
<dbReference type="PANTHER" id="PTHR45625:SF4">
    <property type="entry name" value="PEPTIDYLPROLYL ISOMERASE DOMAIN AND WD REPEAT-CONTAINING PROTEIN 1"/>
    <property type="match status" value="1"/>
</dbReference>
<keyword evidence="4 5" id="KW-0413">Isomerase</keyword>
<dbReference type="InterPro" id="IPR044666">
    <property type="entry name" value="Cyclophilin_A-like"/>
</dbReference>
<feature type="domain" description="PPIase cyclophilin-type" evidence="7">
    <location>
        <begin position="32"/>
        <end position="175"/>
    </location>
</feature>
<dbReference type="Gene3D" id="2.40.100.10">
    <property type="entry name" value="Cyclophilin-like"/>
    <property type="match status" value="1"/>
</dbReference>
<protein>
    <recommendedName>
        <fullName evidence="5">Peptidyl-prolyl cis-trans isomerase</fullName>
        <shortName evidence="5">PPIase</shortName>
        <ecNumber evidence="5">5.2.1.8</ecNumber>
    </recommendedName>
</protein>
<feature type="compositionally biased region" description="Polar residues" evidence="6">
    <location>
        <begin position="10"/>
        <end position="20"/>
    </location>
</feature>
<dbReference type="PANTHER" id="PTHR45625">
    <property type="entry name" value="PEPTIDYL-PROLYL CIS-TRANS ISOMERASE-RELATED"/>
    <property type="match status" value="1"/>
</dbReference>
<dbReference type="AlphaFoldDB" id="A0A395M3E0"/>
<dbReference type="CDD" id="cd00317">
    <property type="entry name" value="cyclophilin"/>
    <property type="match status" value="1"/>
</dbReference>
<reference evidence="8 9" key="1">
    <citation type="journal article" date="2011" name="ISME J.">
        <title>Community ecology of hot spring cyanobacterial mats: predominant populations and their functional potential.</title>
        <authorList>
            <person name="Klatt C.G."/>
            <person name="Wood J.M."/>
            <person name="Rusch D.B."/>
            <person name="Bateson M.M."/>
            <person name="Hamamura N."/>
            <person name="Heidelberg J.F."/>
            <person name="Grossman A.R."/>
            <person name="Bhaya D."/>
            <person name="Cohan F.M."/>
            <person name="Kuhl M."/>
            <person name="Bryant D.A."/>
            <person name="Ward D.M."/>
        </authorList>
    </citation>
    <scope>NUCLEOTIDE SEQUENCE [LARGE SCALE GENOMIC DNA]</scope>
    <source>
        <strain evidence="8">OS</strain>
    </source>
</reference>
<dbReference type="PROSITE" id="PS50072">
    <property type="entry name" value="CSA_PPIASE_2"/>
    <property type="match status" value="1"/>
</dbReference>
<evidence type="ECO:0000313" key="8">
    <source>
        <dbReference type="EMBL" id="RFM25256.1"/>
    </source>
</evidence>
<proteinExistence type="inferred from homology"/>
<dbReference type="GO" id="GO:0003755">
    <property type="term" value="F:peptidyl-prolyl cis-trans isomerase activity"/>
    <property type="evidence" value="ECO:0007669"/>
    <property type="project" value="UniProtKB-UniRule"/>
</dbReference>
<gene>
    <name evidence="8" type="ORF">D0433_01125</name>
</gene>
<comment type="function">
    <text evidence="1 5">PPIases accelerate the folding of proteins. It catalyzes the cis-trans isomerization of proline imidic peptide bonds in oligopeptides.</text>
</comment>
<evidence type="ECO:0000256" key="4">
    <source>
        <dbReference type="ARBA" id="ARBA00023235"/>
    </source>
</evidence>
<dbReference type="PIRSF" id="PIRSF001467">
    <property type="entry name" value="Peptidylpro_ismrse"/>
    <property type="match status" value="1"/>
</dbReference>
<comment type="catalytic activity">
    <reaction evidence="5">
        <text>[protein]-peptidylproline (omega=180) = [protein]-peptidylproline (omega=0)</text>
        <dbReference type="Rhea" id="RHEA:16237"/>
        <dbReference type="Rhea" id="RHEA-COMP:10747"/>
        <dbReference type="Rhea" id="RHEA-COMP:10748"/>
        <dbReference type="ChEBI" id="CHEBI:83833"/>
        <dbReference type="ChEBI" id="CHEBI:83834"/>
        <dbReference type="EC" id="5.2.1.8"/>
    </reaction>
</comment>
<dbReference type="InterPro" id="IPR024936">
    <property type="entry name" value="Cyclophilin-type_PPIase"/>
</dbReference>
<dbReference type="SUPFAM" id="SSF50891">
    <property type="entry name" value="Cyclophilin-like"/>
    <property type="match status" value="1"/>
</dbReference>